<keyword evidence="3" id="KW-1185">Reference proteome</keyword>
<reference evidence="2" key="1">
    <citation type="submission" date="2023-07" db="EMBL/GenBank/DDBJ databases">
        <title>draft genome sequence of fig (Ficus carica).</title>
        <authorList>
            <person name="Takahashi T."/>
            <person name="Nishimura K."/>
        </authorList>
    </citation>
    <scope>NUCLEOTIDE SEQUENCE</scope>
</reference>
<evidence type="ECO:0000256" key="1">
    <source>
        <dbReference type="SAM" id="MobiDB-lite"/>
    </source>
</evidence>
<proteinExistence type="predicted"/>
<feature type="compositionally biased region" description="Basic and acidic residues" evidence="1">
    <location>
        <begin position="26"/>
        <end position="40"/>
    </location>
</feature>
<accession>A0AA88D9I9</accession>
<dbReference type="EMBL" id="BTGU01000024">
    <property type="protein sequence ID" value="GMN46872.1"/>
    <property type="molecule type" value="Genomic_DNA"/>
</dbReference>
<dbReference type="Gramene" id="FCD_00026396-RA">
    <property type="protein sequence ID" value="FCD_00026396-RA:cds"/>
    <property type="gene ID" value="FCD_00026396"/>
</dbReference>
<feature type="compositionally biased region" description="Polar residues" evidence="1">
    <location>
        <begin position="11"/>
        <end position="25"/>
    </location>
</feature>
<comment type="caution">
    <text evidence="2">The sequence shown here is derived from an EMBL/GenBank/DDBJ whole genome shotgun (WGS) entry which is preliminary data.</text>
</comment>
<dbReference type="AlphaFoldDB" id="A0AA88D9I9"/>
<protein>
    <submittedName>
        <fullName evidence="2">Uncharacterized protein</fullName>
    </submittedName>
</protein>
<gene>
    <name evidence="2" type="ORF">TIFTF001_016058</name>
</gene>
<name>A0AA88D9I9_FICCA</name>
<organism evidence="2 3">
    <name type="scientific">Ficus carica</name>
    <name type="common">Common fig</name>
    <dbReference type="NCBI Taxonomy" id="3494"/>
    <lineage>
        <taxon>Eukaryota</taxon>
        <taxon>Viridiplantae</taxon>
        <taxon>Streptophyta</taxon>
        <taxon>Embryophyta</taxon>
        <taxon>Tracheophyta</taxon>
        <taxon>Spermatophyta</taxon>
        <taxon>Magnoliopsida</taxon>
        <taxon>eudicotyledons</taxon>
        <taxon>Gunneridae</taxon>
        <taxon>Pentapetalae</taxon>
        <taxon>rosids</taxon>
        <taxon>fabids</taxon>
        <taxon>Rosales</taxon>
        <taxon>Moraceae</taxon>
        <taxon>Ficeae</taxon>
        <taxon>Ficus</taxon>
    </lineage>
</organism>
<evidence type="ECO:0000313" key="2">
    <source>
        <dbReference type="EMBL" id="GMN46872.1"/>
    </source>
</evidence>
<dbReference type="Proteomes" id="UP001187192">
    <property type="component" value="Unassembled WGS sequence"/>
</dbReference>
<evidence type="ECO:0000313" key="3">
    <source>
        <dbReference type="Proteomes" id="UP001187192"/>
    </source>
</evidence>
<sequence>MKPPRPPHRLSTPTTTTGSPFLSDTDSNHHYSRRWPDPMTRDVNSPPTYRSQADTIALEDPFTPPRVEIHIFIAKDQPNLCHLDPHWKSRSPSPTCLCRSPEC</sequence>
<feature type="region of interest" description="Disordered" evidence="1">
    <location>
        <begin position="1"/>
        <end position="50"/>
    </location>
</feature>